<feature type="transmembrane region" description="Helical" evidence="1">
    <location>
        <begin position="37"/>
        <end position="62"/>
    </location>
</feature>
<dbReference type="Proteomes" id="UP000064912">
    <property type="component" value="Chromosome"/>
</dbReference>
<dbReference type="PATRIC" id="fig|35806.4.peg.785"/>
<accession>A0A0D6AZ67</accession>
<evidence type="ECO:0000256" key="1">
    <source>
        <dbReference type="SAM" id="Phobius"/>
    </source>
</evidence>
<protein>
    <recommendedName>
        <fullName evidence="2">DUF8051 domain-containing protein</fullName>
    </recommendedName>
</protein>
<dbReference type="eggNOG" id="ENOG5032SYG">
    <property type="taxonomic scope" value="Bacteria"/>
</dbReference>
<reference evidence="3 4" key="1">
    <citation type="submission" date="2015-02" db="EMBL/GenBank/DDBJ databases">
        <title>Genome sequene of Rhodovulum sulfidophilum DSM 2351.</title>
        <authorList>
            <person name="Nagao N."/>
        </authorList>
    </citation>
    <scope>NUCLEOTIDE SEQUENCE [LARGE SCALE GENOMIC DNA]</scope>
    <source>
        <strain evidence="3 4">DSM 2351</strain>
    </source>
</reference>
<keyword evidence="1" id="KW-0472">Membrane</keyword>
<feature type="transmembrane region" description="Helical" evidence="1">
    <location>
        <begin position="136"/>
        <end position="157"/>
    </location>
</feature>
<dbReference type="InterPro" id="IPR058364">
    <property type="entry name" value="DUF8051"/>
</dbReference>
<sequence>MTKTRGLAVLLVLSTFNLTLMVPGGFVETRNFPGYSVTVLAAFNVFLTLLGLGSLILAYRVLKSGRVGIFPALAGAAFMAVYLLDLATIFPVAAAPMSTTLATMEWIGAFLGLALLATGGWLAVSQDTRPAGSSHLPLGLLVAMGVVTVAIVTFATLSAM</sequence>
<feature type="transmembrane region" description="Helical" evidence="1">
    <location>
        <begin position="69"/>
        <end position="94"/>
    </location>
</feature>
<feature type="transmembrane region" description="Helical" evidence="1">
    <location>
        <begin position="106"/>
        <end position="124"/>
    </location>
</feature>
<keyword evidence="1" id="KW-1133">Transmembrane helix</keyword>
<keyword evidence="1" id="KW-0812">Transmembrane</keyword>
<dbReference type="AlphaFoldDB" id="A0A0D6AZ67"/>
<evidence type="ECO:0000259" key="2">
    <source>
        <dbReference type="Pfam" id="PF26225"/>
    </source>
</evidence>
<name>A0A0D6AZ67_RHOSU</name>
<evidence type="ECO:0000313" key="3">
    <source>
        <dbReference type="EMBL" id="BAQ67935.1"/>
    </source>
</evidence>
<organism evidence="3 4">
    <name type="scientific">Rhodovulum sulfidophilum</name>
    <name type="common">Rhodobacter sulfidophilus</name>
    <dbReference type="NCBI Taxonomy" id="35806"/>
    <lineage>
        <taxon>Bacteria</taxon>
        <taxon>Pseudomonadati</taxon>
        <taxon>Pseudomonadota</taxon>
        <taxon>Alphaproteobacteria</taxon>
        <taxon>Rhodobacterales</taxon>
        <taxon>Paracoccaceae</taxon>
        <taxon>Rhodovulum</taxon>
    </lineage>
</organism>
<dbReference type="Pfam" id="PF26225">
    <property type="entry name" value="DUF8051"/>
    <property type="match status" value="1"/>
</dbReference>
<proteinExistence type="predicted"/>
<gene>
    <name evidence="3" type="ORF">NHU_00767</name>
</gene>
<dbReference type="KEGG" id="rsu:NHU_00767"/>
<evidence type="ECO:0000313" key="4">
    <source>
        <dbReference type="Proteomes" id="UP000064912"/>
    </source>
</evidence>
<feature type="domain" description="DUF8051" evidence="2">
    <location>
        <begin position="3"/>
        <end position="132"/>
    </location>
</feature>
<dbReference type="EMBL" id="AP014800">
    <property type="protein sequence ID" value="BAQ67935.1"/>
    <property type="molecule type" value="Genomic_DNA"/>
</dbReference>